<evidence type="ECO:0000256" key="2">
    <source>
        <dbReference type="ARBA" id="ARBA00022898"/>
    </source>
</evidence>
<dbReference type="SUPFAM" id="SSF51419">
    <property type="entry name" value="PLP-binding barrel"/>
    <property type="match status" value="1"/>
</dbReference>
<name>A0A9X3WW53_9BACI</name>
<proteinExistence type="inferred from homology"/>
<evidence type="ECO:0000313" key="7">
    <source>
        <dbReference type="EMBL" id="MDC3424429.1"/>
    </source>
</evidence>
<reference evidence="7" key="1">
    <citation type="submission" date="2022-06" db="EMBL/GenBank/DDBJ databases">
        <title>Aquibacillus sp. a new bacterium isolated from soil saline samples.</title>
        <authorList>
            <person name="Galisteo C."/>
            <person name="De La Haba R."/>
            <person name="Sanchez-Porro C."/>
            <person name="Ventosa A."/>
        </authorList>
    </citation>
    <scope>NUCLEOTIDE SEQUENCE</scope>
    <source>
        <strain evidence="7">3ASR75-11</strain>
    </source>
</reference>
<dbReference type="PANTHER" id="PTHR43727:SF1">
    <property type="entry name" value="CARBOXYNORSPERMIDINE_CARBOXYSPERMIDINE DECARBOXYLASE"/>
    <property type="match status" value="1"/>
</dbReference>
<comment type="caution">
    <text evidence="7">The sequence shown here is derived from an EMBL/GenBank/DDBJ whole genome shotgun (WGS) entry which is preliminary data.</text>
</comment>
<dbReference type="SUPFAM" id="SSF50621">
    <property type="entry name" value="Alanine racemase C-terminal domain-like"/>
    <property type="match status" value="1"/>
</dbReference>
<comment type="cofactor">
    <cofactor evidence="1 3">
        <name>pyridoxal 5'-phosphate</name>
        <dbReference type="ChEBI" id="CHEBI:597326"/>
    </cofactor>
</comment>
<dbReference type="InterPro" id="IPR029066">
    <property type="entry name" value="PLP-binding_barrel"/>
</dbReference>
<evidence type="ECO:0000313" key="8">
    <source>
        <dbReference type="Proteomes" id="UP001145050"/>
    </source>
</evidence>
<evidence type="ECO:0000259" key="6">
    <source>
        <dbReference type="Pfam" id="PF02784"/>
    </source>
</evidence>
<dbReference type="InterPro" id="IPR022643">
    <property type="entry name" value="De-COase2_C"/>
</dbReference>
<keyword evidence="2 3" id="KW-0663">Pyridoxal phosphate</keyword>
<dbReference type="Proteomes" id="UP001145050">
    <property type="component" value="Unassembled WGS sequence"/>
</dbReference>
<keyword evidence="8" id="KW-1185">Reference proteome</keyword>
<feature type="modified residue" description="N6-(pyridoxal phosphate)lysine" evidence="3">
    <location>
        <position position="57"/>
    </location>
</feature>
<dbReference type="InterPro" id="IPR009006">
    <property type="entry name" value="Ala_racemase/Decarboxylase_C"/>
</dbReference>
<evidence type="ECO:0000256" key="4">
    <source>
        <dbReference type="RuleBase" id="RU003737"/>
    </source>
</evidence>
<feature type="domain" description="Orn/DAP/Arg decarboxylase 2 C-terminal" evidence="5">
    <location>
        <begin position="261"/>
        <end position="345"/>
    </location>
</feature>
<dbReference type="PRINTS" id="PR01179">
    <property type="entry name" value="ODADCRBXLASE"/>
</dbReference>
<dbReference type="InterPro" id="IPR000183">
    <property type="entry name" value="Orn/DAP/Arg_de-COase"/>
</dbReference>
<evidence type="ECO:0000259" key="5">
    <source>
        <dbReference type="Pfam" id="PF00278"/>
    </source>
</evidence>
<dbReference type="GO" id="GO:0008836">
    <property type="term" value="F:diaminopimelate decarboxylase activity"/>
    <property type="evidence" value="ECO:0007669"/>
    <property type="project" value="TreeGrafter"/>
</dbReference>
<dbReference type="Pfam" id="PF02784">
    <property type="entry name" value="Orn_Arg_deC_N"/>
    <property type="match status" value="1"/>
</dbReference>
<feature type="domain" description="Orn/DAP/Arg decarboxylase 2 N-terminal" evidence="6">
    <location>
        <begin position="36"/>
        <end position="255"/>
    </location>
</feature>
<dbReference type="InterPro" id="IPR022644">
    <property type="entry name" value="De-COase2_N"/>
</dbReference>
<sequence length="390" mass="45435">MLKEISEILSDKKFRESLFSIETPAYIYHLEILEFILKKLEADMKSMNNLKLYYAVKANSNTEIIQFLHSFIDGVDVASIYEYKLAKEIFDDKEISITGPSFTKFEIEKFYNNNKIFDFNSISQLKGCKDIVFNKTIGIRINIPYNYKNNDIESRFGISLTNSNFFEILDNLNTQLVRVHLHSGEKNRNYFKHLRNQLNILKKRGLLSNIQEVNLGGGLLDLILKDNMPWLIKEIKEIQRDFFEDKKINFIIEPGGGLIHLCGILITKVISADYYEDINNIVVDTSSYNLNHWFKPKLLTHTSNNHSRVKTNIYGTTCYEGDYFSLERITKKLSMKDKLLFYPVGAYSKSNHTKLHGFSFPKEYYFSKTNIYEGDEVASYISTANERFGE</sequence>
<gene>
    <name evidence="7" type="ORF">NC797_07895</name>
</gene>
<evidence type="ECO:0000256" key="1">
    <source>
        <dbReference type="ARBA" id="ARBA00001933"/>
    </source>
</evidence>
<evidence type="ECO:0000256" key="3">
    <source>
        <dbReference type="PIRSR" id="PIRSR600183-50"/>
    </source>
</evidence>
<protein>
    <recommendedName>
        <fullName evidence="9">Diaminopimelate decarboxylase</fullName>
    </recommendedName>
</protein>
<dbReference type="RefSeq" id="WP_272436235.1">
    <property type="nucleotide sequence ID" value="NZ_JAMQKB010000006.1"/>
</dbReference>
<comment type="similarity">
    <text evidence="4">Belongs to the Orn/Lys/Arg decarboxylase class-II family.</text>
</comment>
<organism evidence="7 8">
    <name type="scientific">Terrihalobacillus insolitus</name>
    <dbReference type="NCBI Taxonomy" id="2950438"/>
    <lineage>
        <taxon>Bacteria</taxon>
        <taxon>Bacillati</taxon>
        <taxon>Bacillota</taxon>
        <taxon>Bacilli</taxon>
        <taxon>Bacillales</taxon>
        <taxon>Bacillaceae</taxon>
        <taxon>Terrihalobacillus</taxon>
    </lineage>
</organism>
<dbReference type="Pfam" id="PF00278">
    <property type="entry name" value="Orn_DAP_Arg_deC"/>
    <property type="match status" value="1"/>
</dbReference>
<accession>A0A9X3WW53</accession>
<feature type="active site" description="Proton donor" evidence="3">
    <location>
        <position position="318"/>
    </location>
</feature>
<dbReference type="EMBL" id="JAMQKB010000006">
    <property type="protein sequence ID" value="MDC3424429.1"/>
    <property type="molecule type" value="Genomic_DNA"/>
</dbReference>
<dbReference type="AlphaFoldDB" id="A0A9X3WW53"/>
<dbReference type="PANTHER" id="PTHR43727">
    <property type="entry name" value="DIAMINOPIMELATE DECARBOXYLASE"/>
    <property type="match status" value="1"/>
</dbReference>
<dbReference type="Gene3D" id="3.20.20.10">
    <property type="entry name" value="Alanine racemase"/>
    <property type="match status" value="1"/>
</dbReference>
<evidence type="ECO:0008006" key="9">
    <source>
        <dbReference type="Google" id="ProtNLM"/>
    </source>
</evidence>
<dbReference type="GO" id="GO:0009089">
    <property type="term" value="P:lysine biosynthetic process via diaminopimelate"/>
    <property type="evidence" value="ECO:0007669"/>
    <property type="project" value="TreeGrafter"/>
</dbReference>
<dbReference type="Gene3D" id="2.40.37.10">
    <property type="entry name" value="Lyase, Ornithine Decarboxylase, Chain A, domain 1"/>
    <property type="match status" value="1"/>
</dbReference>